<evidence type="ECO:0000313" key="1">
    <source>
        <dbReference type="EMBL" id="KZX11307.1"/>
    </source>
</evidence>
<organism evidence="1 2">
    <name type="scientific">Methanobrevibacter oralis</name>
    <dbReference type="NCBI Taxonomy" id="66851"/>
    <lineage>
        <taxon>Archaea</taxon>
        <taxon>Methanobacteriati</taxon>
        <taxon>Methanobacteriota</taxon>
        <taxon>Methanomada group</taxon>
        <taxon>Methanobacteria</taxon>
        <taxon>Methanobacteriales</taxon>
        <taxon>Methanobacteriaceae</taxon>
        <taxon>Methanobrevibacter</taxon>
    </lineage>
</organism>
<accession>A0A166C541</accession>
<name>A0A166C541_METOA</name>
<dbReference type="OrthoDB" id="73794at2157"/>
<dbReference type="EMBL" id="LWMU01000092">
    <property type="protein sequence ID" value="KZX11307.1"/>
    <property type="molecule type" value="Genomic_DNA"/>
</dbReference>
<dbReference type="SUPFAM" id="SSF46689">
    <property type="entry name" value="Homeodomain-like"/>
    <property type="match status" value="1"/>
</dbReference>
<dbReference type="Pfam" id="PF13565">
    <property type="entry name" value="HTH_32"/>
    <property type="match status" value="1"/>
</dbReference>
<dbReference type="Proteomes" id="UP000077428">
    <property type="component" value="Unassembled WGS sequence"/>
</dbReference>
<keyword evidence="2" id="KW-1185">Reference proteome</keyword>
<gene>
    <name evidence="1" type="ORF">MBORA_15520</name>
</gene>
<evidence type="ECO:0000313" key="2">
    <source>
        <dbReference type="Proteomes" id="UP000077428"/>
    </source>
</evidence>
<dbReference type="InterPro" id="IPR009057">
    <property type="entry name" value="Homeodomain-like_sf"/>
</dbReference>
<protein>
    <recommendedName>
        <fullName evidence="3">Winged helix-turn helix domain-containing protein</fullName>
    </recommendedName>
</protein>
<proteinExistence type="predicted"/>
<evidence type="ECO:0008006" key="3">
    <source>
        <dbReference type="Google" id="ProtNLM"/>
    </source>
</evidence>
<dbReference type="PATRIC" id="fig|66851.6.peg.1693"/>
<dbReference type="RefSeq" id="WP_042693521.1">
    <property type="nucleotide sequence ID" value="NZ_CABMAB010000022.1"/>
</dbReference>
<dbReference type="AlphaFoldDB" id="A0A166C541"/>
<sequence>MVGRKQIHLKQHLSTKEIEDLLNEYNYYYKIYLRLLFIRMIDKGEKLDYVCELLDITIPTGYNWLNAYNEGGFEGLKPKFAGGRPSKLSTEQFLKLKELIEEKVDNGEKLSRKDVHKLIIEEFNVDYSLKRVGEIIRKCGFNYNKAYPFLYKAT</sequence>
<comment type="caution">
    <text evidence="1">The sequence shown here is derived from an EMBL/GenBank/DDBJ whole genome shotgun (WGS) entry which is preliminary data.</text>
</comment>
<reference evidence="2" key="1">
    <citation type="journal article" date="2016" name="Genome Announc.">
        <title>Draft Genome Sequences of Methanobrevibacter curvatus DSM11111, Methanobrevibacter cuticularis DSM11139, Methanobrevibacter filiformis DSM11501, and Methanobrevibacter oralis DSM7256.</title>
        <authorList>
            <person name="Poehlein A."/>
            <person name="Seedorf H."/>
        </authorList>
    </citation>
    <scope>NUCLEOTIDE SEQUENCE [LARGE SCALE GENOMIC DNA]</scope>
    <source>
        <strain evidence="2">DSM 7256 / JCM 30027 / ZR</strain>
    </source>
</reference>